<comment type="caution">
    <text evidence="4">The sequence shown here is derived from an EMBL/GenBank/DDBJ whole genome shotgun (WGS) entry which is preliminary data.</text>
</comment>
<dbReference type="Proteomes" id="UP001432027">
    <property type="component" value="Unassembled WGS sequence"/>
</dbReference>
<organism evidence="4 5">
    <name type="scientific">Pristionchus entomophagus</name>
    <dbReference type="NCBI Taxonomy" id="358040"/>
    <lineage>
        <taxon>Eukaryota</taxon>
        <taxon>Metazoa</taxon>
        <taxon>Ecdysozoa</taxon>
        <taxon>Nematoda</taxon>
        <taxon>Chromadorea</taxon>
        <taxon>Rhabditida</taxon>
        <taxon>Rhabditina</taxon>
        <taxon>Diplogasteromorpha</taxon>
        <taxon>Diplogasteroidea</taxon>
        <taxon>Neodiplogasteridae</taxon>
        <taxon>Pristionchus</taxon>
    </lineage>
</organism>
<evidence type="ECO:0000313" key="5">
    <source>
        <dbReference type="Proteomes" id="UP001432027"/>
    </source>
</evidence>
<keyword evidence="1" id="KW-0547">Nucleotide-binding</keyword>
<dbReference type="AlphaFoldDB" id="A0AAV5SHZ6"/>
<dbReference type="InterPro" id="IPR011009">
    <property type="entry name" value="Kinase-like_dom_sf"/>
</dbReference>
<dbReference type="Gene3D" id="1.10.510.10">
    <property type="entry name" value="Transferase(Phosphotransferase) domain 1"/>
    <property type="match status" value="1"/>
</dbReference>
<dbReference type="GO" id="GO:0005524">
    <property type="term" value="F:ATP binding"/>
    <property type="evidence" value="ECO:0007669"/>
    <property type="project" value="UniProtKB-KW"/>
</dbReference>
<dbReference type="Pfam" id="PF00069">
    <property type="entry name" value="Pkinase"/>
    <property type="match status" value="1"/>
</dbReference>
<evidence type="ECO:0000256" key="2">
    <source>
        <dbReference type="ARBA" id="ARBA00022840"/>
    </source>
</evidence>
<evidence type="ECO:0000256" key="1">
    <source>
        <dbReference type="ARBA" id="ARBA00022741"/>
    </source>
</evidence>
<dbReference type="PANTHER" id="PTHR24055">
    <property type="entry name" value="MITOGEN-ACTIVATED PROTEIN KINASE"/>
    <property type="match status" value="1"/>
</dbReference>
<dbReference type="InterPro" id="IPR050117">
    <property type="entry name" value="MAPK"/>
</dbReference>
<name>A0AAV5SHZ6_9BILA</name>
<dbReference type="PROSITE" id="PS50011">
    <property type="entry name" value="PROTEIN_KINASE_DOM"/>
    <property type="match status" value="1"/>
</dbReference>
<dbReference type="EMBL" id="BTSX01000002">
    <property type="protein sequence ID" value="GMS82267.1"/>
    <property type="molecule type" value="Genomic_DNA"/>
</dbReference>
<keyword evidence="5" id="KW-1185">Reference proteome</keyword>
<evidence type="ECO:0000313" key="4">
    <source>
        <dbReference type="EMBL" id="GMS82267.1"/>
    </source>
</evidence>
<dbReference type="InterPro" id="IPR000719">
    <property type="entry name" value="Prot_kinase_dom"/>
</dbReference>
<dbReference type="SUPFAM" id="SSF56112">
    <property type="entry name" value="Protein kinase-like (PK-like)"/>
    <property type="match status" value="1"/>
</dbReference>
<dbReference type="Gene3D" id="3.30.200.20">
    <property type="entry name" value="Phosphorylase Kinase, domain 1"/>
    <property type="match status" value="1"/>
</dbReference>
<evidence type="ECO:0000259" key="3">
    <source>
        <dbReference type="PROSITE" id="PS50011"/>
    </source>
</evidence>
<dbReference type="CDD" id="cd00180">
    <property type="entry name" value="PKc"/>
    <property type="match status" value="1"/>
</dbReference>
<gene>
    <name evidence="4" type="ORF">PENTCL1PPCAC_4442</name>
</gene>
<reference evidence="4" key="1">
    <citation type="submission" date="2023-10" db="EMBL/GenBank/DDBJ databases">
        <title>Genome assembly of Pristionchus species.</title>
        <authorList>
            <person name="Yoshida K."/>
            <person name="Sommer R.J."/>
        </authorList>
    </citation>
    <scope>NUCLEOTIDE SEQUENCE</scope>
    <source>
        <strain evidence="4">RS0144</strain>
    </source>
</reference>
<protein>
    <recommendedName>
        <fullName evidence="3">Protein kinase domain-containing protein</fullName>
    </recommendedName>
</protein>
<dbReference type="GO" id="GO:0004672">
    <property type="term" value="F:protein kinase activity"/>
    <property type="evidence" value="ECO:0007669"/>
    <property type="project" value="InterPro"/>
</dbReference>
<proteinExistence type="predicted"/>
<feature type="non-terminal residue" evidence="4">
    <location>
        <position position="1"/>
    </location>
</feature>
<keyword evidence="2" id="KW-0067">ATP-binding</keyword>
<feature type="domain" description="Protein kinase" evidence="3">
    <location>
        <begin position="58"/>
        <end position="281"/>
    </location>
</feature>
<accession>A0AAV5SHZ6</accession>
<sequence>KTESVWSKETKESNHRICHHAHYSHSVAHKHPMSPFVELKKENAWSPSFYLPERFSGWKLNPVGGGGGTLGTVKKLDSPDGTRSIAVKKFSNPFESIERAKLILRELNLLRTIEHKNIVRLVDSYNVENGTETSLYHITVYCGTPLNEIIAHGKYWMELVKKWTTELLRAVQHLHSNGVIHRNLNPGNICIDDRNKLTLLGYFSPNIIETSIVKLGFGMARVIEENKNKNMTSERGKQQYSAIELIAEWNEQYDEKVDIWSVSVILCRLLLVSLSLLSITR</sequence>